<feature type="transmembrane region" description="Helical" evidence="1">
    <location>
        <begin position="81"/>
        <end position="102"/>
    </location>
</feature>
<dbReference type="GO" id="GO:0052636">
    <property type="term" value="F:arabinosyltransferase activity"/>
    <property type="evidence" value="ECO:0007669"/>
    <property type="project" value="TreeGrafter"/>
</dbReference>
<dbReference type="PANTHER" id="PTHR46936:SF1">
    <property type="entry name" value="ARABINOSYLTRANSFERASE XEG113"/>
    <property type="match status" value="1"/>
</dbReference>
<dbReference type="InterPro" id="IPR005069">
    <property type="entry name" value="Nucl-diP-sugar_transferase"/>
</dbReference>
<name>A0A7I8LNA1_SPIIN</name>
<dbReference type="GO" id="GO:0005794">
    <property type="term" value="C:Golgi apparatus"/>
    <property type="evidence" value="ECO:0007669"/>
    <property type="project" value="TreeGrafter"/>
</dbReference>
<keyword evidence="1" id="KW-0472">Membrane</keyword>
<dbReference type="AlphaFoldDB" id="A0A7I8LNA1"/>
<keyword evidence="4" id="KW-1185">Reference proteome</keyword>
<evidence type="ECO:0000256" key="1">
    <source>
        <dbReference type="SAM" id="Phobius"/>
    </source>
</evidence>
<dbReference type="Proteomes" id="UP000663760">
    <property type="component" value="Chromosome 18"/>
</dbReference>
<keyword evidence="1" id="KW-1133">Transmembrane helix</keyword>
<feature type="transmembrane region" description="Helical" evidence="1">
    <location>
        <begin position="52"/>
        <end position="69"/>
    </location>
</feature>
<reference evidence="3" key="1">
    <citation type="submission" date="2020-02" db="EMBL/GenBank/DDBJ databases">
        <authorList>
            <person name="Scholz U."/>
            <person name="Mascher M."/>
            <person name="Fiebig A."/>
        </authorList>
    </citation>
    <scope>NUCLEOTIDE SEQUENCE</scope>
</reference>
<proteinExistence type="predicted"/>
<feature type="domain" description="Nucleotide-diphospho-sugar transferase" evidence="2">
    <location>
        <begin position="87"/>
        <end position="308"/>
    </location>
</feature>
<protein>
    <recommendedName>
        <fullName evidence="2">Nucleotide-diphospho-sugar transferase domain-containing protein</fullName>
    </recommendedName>
</protein>
<dbReference type="Pfam" id="PF03407">
    <property type="entry name" value="Nucleotid_trans"/>
    <property type="match status" value="1"/>
</dbReference>
<sequence>MPPLESFRLTKEAAKHRVKDNVLIVTFGNYAFMDFILTWVKHLTDVNVSNLLVGNVTFYYPLCLPIRILPQRIRGNELKELKVAFFYLTGAMDIKLLEALYWTGIPVYDMGSHMKTIDVGWGSPEFHKMGREKVFLINSLLPFGYELLVCDTDMVWLKNPLPYLARFPEADILTSSDELVPSVTDDSLDDWTHVNGAFNIGIFHWRPTDSAMKLAKEWKDLLLANDKIWDQNGFNELVRKVYGPGVKGKKDLVYTFDGKLKLGVLPASIFCSGHTYFVQAQYQQLRLQPYAVHTTFQFGGTGGKRHRLREAMLFYDPPEYYDTPGGFLSFKPRIPKSLLLDGPHTIQSHFSLVNYQMKQIRTALAIASLLKRTLVMPPLWCRLDRIWFGHPGVLPGTLTRQPFLCPLDHVFEVNTMLENSSEEDFGPGIDFREYSFFDNPMLPEGVKSSWLEVKLREEEGSRNCSAGNQCKPGVVSLPKNSSEEMLVQLLSPHSGVKVIEFSSMQDAFRGFSSEARSLPPIHGRAIHARDPPPTVRERRFRKRVKRYVGIWCCRENLKVGHIFYDMYWDEKPGWKPEPPRTEEDHPP</sequence>
<evidence type="ECO:0000313" key="3">
    <source>
        <dbReference type="EMBL" id="CAA7411136.1"/>
    </source>
</evidence>
<dbReference type="OrthoDB" id="540503at2759"/>
<dbReference type="EMBL" id="LR746281">
    <property type="protein sequence ID" value="CAA7411136.1"/>
    <property type="molecule type" value="Genomic_DNA"/>
</dbReference>
<evidence type="ECO:0000259" key="2">
    <source>
        <dbReference type="Pfam" id="PF03407"/>
    </source>
</evidence>
<dbReference type="PANTHER" id="PTHR46936">
    <property type="entry name" value="ARABINOSYLTRANSFERASE XEG113"/>
    <property type="match status" value="1"/>
</dbReference>
<organism evidence="3 4">
    <name type="scientific">Spirodela intermedia</name>
    <name type="common">Intermediate duckweed</name>
    <dbReference type="NCBI Taxonomy" id="51605"/>
    <lineage>
        <taxon>Eukaryota</taxon>
        <taxon>Viridiplantae</taxon>
        <taxon>Streptophyta</taxon>
        <taxon>Embryophyta</taxon>
        <taxon>Tracheophyta</taxon>
        <taxon>Spermatophyta</taxon>
        <taxon>Magnoliopsida</taxon>
        <taxon>Liliopsida</taxon>
        <taxon>Araceae</taxon>
        <taxon>Lemnoideae</taxon>
        <taxon>Spirodela</taxon>
    </lineage>
</organism>
<feature type="transmembrane region" description="Helical" evidence="1">
    <location>
        <begin position="21"/>
        <end position="40"/>
    </location>
</feature>
<gene>
    <name evidence="3" type="ORF">SI8410_18021814</name>
</gene>
<accession>A0A7I8LNA1</accession>
<dbReference type="InterPro" id="IPR053250">
    <property type="entry name" value="Glycosyltransferase_77"/>
</dbReference>
<keyword evidence="1" id="KW-0812">Transmembrane</keyword>
<evidence type="ECO:0000313" key="4">
    <source>
        <dbReference type="Proteomes" id="UP000663760"/>
    </source>
</evidence>
<dbReference type="GO" id="GO:0052325">
    <property type="term" value="P:cell wall pectin biosynthetic process"/>
    <property type="evidence" value="ECO:0007669"/>
    <property type="project" value="TreeGrafter"/>
</dbReference>